<proteinExistence type="predicted"/>
<dbReference type="PROSITE" id="PS00622">
    <property type="entry name" value="HTH_LUXR_1"/>
    <property type="match status" value="1"/>
</dbReference>
<reference evidence="6" key="1">
    <citation type="journal article" date="2019" name="Int. J. Syst. Evol. Microbiol.">
        <title>The Global Catalogue of Microorganisms (GCM) 10K type strain sequencing project: providing services to taxonomists for standard genome sequencing and annotation.</title>
        <authorList>
            <consortium name="The Broad Institute Genomics Platform"/>
            <consortium name="The Broad Institute Genome Sequencing Center for Infectious Disease"/>
            <person name="Wu L."/>
            <person name="Ma J."/>
        </authorList>
    </citation>
    <scope>NUCLEOTIDE SEQUENCE [LARGE SCALE GENOMIC DNA]</scope>
    <source>
        <strain evidence="6">CGMCC 4.7106</strain>
    </source>
</reference>
<keyword evidence="2" id="KW-0238">DNA-binding</keyword>
<dbReference type="InterPro" id="IPR036388">
    <property type="entry name" value="WH-like_DNA-bd_sf"/>
</dbReference>
<evidence type="ECO:0000313" key="6">
    <source>
        <dbReference type="Proteomes" id="UP001597375"/>
    </source>
</evidence>
<dbReference type="PANTHER" id="PTHR44688">
    <property type="entry name" value="DNA-BINDING TRANSCRIPTIONAL ACTIVATOR DEVR_DOSR"/>
    <property type="match status" value="1"/>
</dbReference>
<dbReference type="RefSeq" id="WP_386818174.1">
    <property type="nucleotide sequence ID" value="NZ_JBHUIT010000002.1"/>
</dbReference>
<dbReference type="EMBL" id="JBHUIT010000002">
    <property type="protein sequence ID" value="MFD2255517.1"/>
    <property type="molecule type" value="Genomic_DNA"/>
</dbReference>
<dbReference type="CDD" id="cd06170">
    <property type="entry name" value="LuxR_C_like"/>
    <property type="match status" value="1"/>
</dbReference>
<sequence>MKTLQENSADFIVVPPELHDRIAKIADVRDCDFQEAVAHVLERGLIDIDNRITNFENSDQISELSSRQLSVLKALRKGLAVKEVADSLKVSEVTVRTHILRIRQRLGCSDLLKLRIPGD</sequence>
<organism evidence="5 6">
    <name type="scientific">Luteolibacter algae</name>
    <dbReference type="NCBI Taxonomy" id="454151"/>
    <lineage>
        <taxon>Bacteria</taxon>
        <taxon>Pseudomonadati</taxon>
        <taxon>Verrucomicrobiota</taxon>
        <taxon>Verrucomicrobiia</taxon>
        <taxon>Verrucomicrobiales</taxon>
        <taxon>Verrucomicrobiaceae</taxon>
        <taxon>Luteolibacter</taxon>
    </lineage>
</organism>
<dbReference type="InterPro" id="IPR000792">
    <property type="entry name" value="Tscrpt_reg_LuxR_C"/>
</dbReference>
<evidence type="ECO:0000256" key="3">
    <source>
        <dbReference type="ARBA" id="ARBA00023163"/>
    </source>
</evidence>
<dbReference type="InterPro" id="IPR016032">
    <property type="entry name" value="Sig_transdc_resp-reg_C-effctor"/>
</dbReference>
<keyword evidence="1" id="KW-0805">Transcription regulation</keyword>
<evidence type="ECO:0000313" key="5">
    <source>
        <dbReference type="EMBL" id="MFD2255517.1"/>
    </source>
</evidence>
<dbReference type="PROSITE" id="PS50043">
    <property type="entry name" value="HTH_LUXR_2"/>
    <property type="match status" value="1"/>
</dbReference>
<comment type="caution">
    <text evidence="5">The sequence shown here is derived from an EMBL/GenBank/DDBJ whole genome shotgun (WGS) entry which is preliminary data.</text>
</comment>
<dbReference type="Gene3D" id="1.10.10.10">
    <property type="entry name" value="Winged helix-like DNA-binding domain superfamily/Winged helix DNA-binding domain"/>
    <property type="match status" value="1"/>
</dbReference>
<name>A0ABW5D399_9BACT</name>
<dbReference type="Pfam" id="PF00196">
    <property type="entry name" value="GerE"/>
    <property type="match status" value="1"/>
</dbReference>
<protein>
    <submittedName>
        <fullName evidence="5">Helix-turn-helix transcriptional regulator</fullName>
    </submittedName>
</protein>
<dbReference type="SUPFAM" id="SSF46894">
    <property type="entry name" value="C-terminal effector domain of the bipartite response regulators"/>
    <property type="match status" value="1"/>
</dbReference>
<feature type="domain" description="HTH luxR-type" evidence="4">
    <location>
        <begin position="57"/>
        <end position="119"/>
    </location>
</feature>
<keyword evidence="3" id="KW-0804">Transcription</keyword>
<dbReference type="SMART" id="SM00421">
    <property type="entry name" value="HTH_LUXR"/>
    <property type="match status" value="1"/>
</dbReference>
<evidence type="ECO:0000256" key="2">
    <source>
        <dbReference type="ARBA" id="ARBA00023125"/>
    </source>
</evidence>
<gene>
    <name evidence="5" type="ORF">ACFSSA_02415</name>
</gene>
<accession>A0ABW5D399</accession>
<dbReference type="PANTHER" id="PTHR44688:SF16">
    <property type="entry name" value="DNA-BINDING TRANSCRIPTIONAL ACTIVATOR DEVR_DOSR"/>
    <property type="match status" value="1"/>
</dbReference>
<evidence type="ECO:0000256" key="1">
    <source>
        <dbReference type="ARBA" id="ARBA00023015"/>
    </source>
</evidence>
<keyword evidence="6" id="KW-1185">Reference proteome</keyword>
<dbReference type="Proteomes" id="UP001597375">
    <property type="component" value="Unassembled WGS sequence"/>
</dbReference>
<evidence type="ECO:0000259" key="4">
    <source>
        <dbReference type="PROSITE" id="PS50043"/>
    </source>
</evidence>
<dbReference type="PRINTS" id="PR00038">
    <property type="entry name" value="HTHLUXR"/>
</dbReference>